<protein>
    <recommendedName>
        <fullName evidence="3">Gnk2-homologous domain-containing protein</fullName>
    </recommendedName>
</protein>
<keyword evidence="1" id="KW-0732">Signal</keyword>
<dbReference type="PANTHER" id="PTHR32099">
    <property type="entry name" value="CYSTEINE-RICH REPEAT SECRETORY PROTEIN"/>
    <property type="match status" value="1"/>
</dbReference>
<keyword evidence="2" id="KW-0677">Repeat</keyword>
<evidence type="ECO:0000256" key="1">
    <source>
        <dbReference type="ARBA" id="ARBA00022729"/>
    </source>
</evidence>
<feature type="domain" description="Gnk2-homologous" evidence="3">
    <location>
        <begin position="90"/>
        <end position="193"/>
    </location>
</feature>
<evidence type="ECO:0000313" key="5">
    <source>
        <dbReference type="Proteomes" id="UP001231189"/>
    </source>
</evidence>
<dbReference type="Gene3D" id="3.30.430.20">
    <property type="entry name" value="Gnk2 domain, C-X8-C-X2-C motif"/>
    <property type="match status" value="2"/>
</dbReference>
<dbReference type="Pfam" id="PF01657">
    <property type="entry name" value="Stress-antifung"/>
    <property type="match status" value="2"/>
</dbReference>
<comment type="caution">
    <text evidence="4">The sequence shown here is derived from an EMBL/GenBank/DDBJ whole genome shotgun (WGS) entry which is preliminary data.</text>
</comment>
<feature type="domain" description="Gnk2-homologous" evidence="3">
    <location>
        <begin position="197"/>
        <end position="303"/>
    </location>
</feature>
<organism evidence="4 5">
    <name type="scientific">Lolium multiflorum</name>
    <name type="common">Italian ryegrass</name>
    <name type="synonym">Lolium perenne subsp. multiflorum</name>
    <dbReference type="NCBI Taxonomy" id="4521"/>
    <lineage>
        <taxon>Eukaryota</taxon>
        <taxon>Viridiplantae</taxon>
        <taxon>Streptophyta</taxon>
        <taxon>Embryophyta</taxon>
        <taxon>Tracheophyta</taxon>
        <taxon>Spermatophyta</taxon>
        <taxon>Magnoliopsida</taxon>
        <taxon>Liliopsida</taxon>
        <taxon>Poales</taxon>
        <taxon>Poaceae</taxon>
        <taxon>BOP clade</taxon>
        <taxon>Pooideae</taxon>
        <taxon>Poodae</taxon>
        <taxon>Poeae</taxon>
        <taxon>Poeae Chloroplast Group 2 (Poeae type)</taxon>
        <taxon>Loliodinae</taxon>
        <taxon>Loliinae</taxon>
        <taxon>Lolium</taxon>
    </lineage>
</organism>
<evidence type="ECO:0000256" key="2">
    <source>
        <dbReference type="ARBA" id="ARBA00022737"/>
    </source>
</evidence>
<dbReference type="InterPro" id="IPR002902">
    <property type="entry name" value="GNK2"/>
</dbReference>
<dbReference type="CDD" id="cd23509">
    <property type="entry name" value="Gnk2-like"/>
    <property type="match status" value="2"/>
</dbReference>
<dbReference type="EMBL" id="JAUUTY010000005">
    <property type="protein sequence ID" value="KAK1629921.1"/>
    <property type="molecule type" value="Genomic_DNA"/>
</dbReference>
<dbReference type="PANTHER" id="PTHR32099:SF86">
    <property type="entry name" value="GNK2-HOMOLOGOUS DOMAIN-CONTAINING PROTEIN"/>
    <property type="match status" value="1"/>
</dbReference>
<dbReference type="AlphaFoldDB" id="A0AAD8RU94"/>
<keyword evidence="5" id="KW-1185">Reference proteome</keyword>
<reference evidence="4" key="1">
    <citation type="submission" date="2023-07" db="EMBL/GenBank/DDBJ databases">
        <title>A chromosome-level genome assembly of Lolium multiflorum.</title>
        <authorList>
            <person name="Chen Y."/>
            <person name="Copetti D."/>
            <person name="Kolliker R."/>
            <person name="Studer B."/>
        </authorList>
    </citation>
    <scope>NUCLEOTIDE SEQUENCE</scope>
    <source>
        <strain evidence="4">02402/16</strain>
        <tissue evidence="4">Leaf</tissue>
    </source>
</reference>
<accession>A0AAD8RU94</accession>
<proteinExistence type="predicted"/>
<dbReference type="InterPro" id="IPR038408">
    <property type="entry name" value="GNK2_sf"/>
</dbReference>
<dbReference type="Proteomes" id="UP001231189">
    <property type="component" value="Unassembled WGS sequence"/>
</dbReference>
<dbReference type="PROSITE" id="PS51473">
    <property type="entry name" value="GNK2"/>
    <property type="match status" value="2"/>
</dbReference>
<sequence length="352" mass="37776">MGWMEHLARLVRRPEASPKSSTTAAQANKSTFSGLMKVTTSSAKVLLFESLDPQVDARSRNRSVRLPRAMKMAVLLAALAALLGSTASASQIPVRVCYGGNYSSASSYHQSLELLSATLPQKASLAPRLFARASVAIGEATYGLAQCRGDIESAGCRTCIHDGLQGAEGFCGLRKEVFLAYELCTLQLSGRAISWPSRVGISASQPDAATVQSSTFETGMDALVVGVSSLAANTSQLFATAAEEVEADGRHYTAYALAQCTPELTPTDCATCLEDLSFAHLSRGSGGWFATSWCSYSVHLYKFFASQPLRQIPSVTSNTPSGKLAKRKKPLNITPHFYSFHSTNAYTVRTYR</sequence>
<name>A0AAD8RU94_LOLMU</name>
<evidence type="ECO:0000259" key="3">
    <source>
        <dbReference type="PROSITE" id="PS51473"/>
    </source>
</evidence>
<gene>
    <name evidence="4" type="ORF">QYE76_004236</name>
</gene>
<evidence type="ECO:0000313" key="4">
    <source>
        <dbReference type="EMBL" id="KAK1629921.1"/>
    </source>
</evidence>